<dbReference type="Proteomes" id="UP000483839">
    <property type="component" value="Unassembled WGS sequence"/>
</dbReference>
<dbReference type="PANTHER" id="PTHR46889:SF4">
    <property type="entry name" value="TRANSPOSASE INSO FOR INSERTION SEQUENCE ELEMENT IS911B-RELATED"/>
    <property type="match status" value="1"/>
</dbReference>
<organism evidence="1 2">
    <name type="scientific">Streptococcus uberis</name>
    <dbReference type="NCBI Taxonomy" id="1349"/>
    <lineage>
        <taxon>Bacteria</taxon>
        <taxon>Bacillati</taxon>
        <taxon>Bacillota</taxon>
        <taxon>Bacilli</taxon>
        <taxon>Lactobacillales</taxon>
        <taxon>Streptococcaceae</taxon>
        <taxon>Streptococcus</taxon>
    </lineage>
</organism>
<dbReference type="PANTHER" id="PTHR46889">
    <property type="entry name" value="TRANSPOSASE INSF FOR INSERTION SEQUENCE IS3B-RELATED"/>
    <property type="match status" value="1"/>
</dbReference>
<accession>A0A6L6GAP6</accession>
<sequence length="105" mass="12104">MLAYTISDFNDKQLVSRNIDLVFNEDWDTTKQCTLHSDQGFQDTNKVYLKKLDQFGVPISHSGKGNCYDNPCCENFFSHLKSESLKIHIPVDKASLIKQIDEYIL</sequence>
<dbReference type="AlphaFoldDB" id="A0A6L6GAP6"/>
<proteinExistence type="predicted"/>
<evidence type="ECO:0008006" key="3">
    <source>
        <dbReference type="Google" id="ProtNLM"/>
    </source>
</evidence>
<dbReference type="InterPro" id="IPR012337">
    <property type="entry name" value="RNaseH-like_sf"/>
</dbReference>
<dbReference type="InterPro" id="IPR050900">
    <property type="entry name" value="Transposase_IS3/IS150/IS904"/>
</dbReference>
<comment type="caution">
    <text evidence="1">The sequence shown here is derived from an EMBL/GenBank/DDBJ whole genome shotgun (WGS) entry which is preliminary data.</text>
</comment>
<protein>
    <recommendedName>
        <fullName evidence="3">Integrase catalytic domain-containing protein</fullName>
    </recommendedName>
</protein>
<gene>
    <name evidence="1" type="ORF">GKS16_09100</name>
</gene>
<dbReference type="EMBL" id="WLXI01000062">
    <property type="protein sequence ID" value="MTD02423.1"/>
    <property type="molecule type" value="Genomic_DNA"/>
</dbReference>
<reference evidence="1 2" key="1">
    <citation type="submission" date="2019-11" db="EMBL/GenBank/DDBJ databases">
        <title>Streptococcus uberis isolated from clinical mastitis cases on a southeastern Queensland dairy.</title>
        <authorList>
            <person name="Workentine M.L."/>
            <person name="Price R."/>
            <person name="Olchowy T."/>
        </authorList>
    </citation>
    <scope>NUCLEOTIDE SEQUENCE [LARGE SCALE GENOMIC DNA]</scope>
    <source>
        <strain evidence="1 2">OLC4459-A17</strain>
    </source>
</reference>
<evidence type="ECO:0000313" key="1">
    <source>
        <dbReference type="EMBL" id="MTD02423.1"/>
    </source>
</evidence>
<dbReference type="SUPFAM" id="SSF53098">
    <property type="entry name" value="Ribonuclease H-like"/>
    <property type="match status" value="1"/>
</dbReference>
<name>A0A6L6GAP6_STRUB</name>
<evidence type="ECO:0000313" key="2">
    <source>
        <dbReference type="Proteomes" id="UP000483839"/>
    </source>
</evidence>